<dbReference type="RefSeq" id="WP_205459249.1">
    <property type="nucleotide sequence ID" value="NZ_JAFHKK010000016.1"/>
</dbReference>
<dbReference type="InterPro" id="IPR029787">
    <property type="entry name" value="Nucleotide_cyclase"/>
</dbReference>
<keyword evidence="1" id="KW-0175">Coiled coil</keyword>
<evidence type="ECO:0000313" key="5">
    <source>
        <dbReference type="Proteomes" id="UP000703590"/>
    </source>
</evidence>
<dbReference type="PANTHER" id="PTHR33121">
    <property type="entry name" value="CYCLIC DI-GMP PHOSPHODIESTERASE PDEF"/>
    <property type="match status" value="1"/>
</dbReference>
<dbReference type="Gene3D" id="3.30.70.270">
    <property type="match status" value="1"/>
</dbReference>
<evidence type="ECO:0000256" key="1">
    <source>
        <dbReference type="SAM" id="Coils"/>
    </source>
</evidence>
<evidence type="ECO:0000313" key="4">
    <source>
        <dbReference type="EMBL" id="MBN2964698.1"/>
    </source>
</evidence>
<feature type="domain" description="GGDEF" evidence="3">
    <location>
        <begin position="272"/>
        <end position="328"/>
    </location>
</feature>
<dbReference type="InterPro" id="IPR043128">
    <property type="entry name" value="Rev_trsase/Diguanyl_cyclase"/>
</dbReference>
<gene>
    <name evidence="4" type="ORF">JWV37_07890</name>
</gene>
<dbReference type="PROSITE" id="PS50887">
    <property type="entry name" value="GGDEF"/>
    <property type="match status" value="1"/>
</dbReference>
<keyword evidence="2" id="KW-1133">Transmembrane helix</keyword>
<accession>A0ABS2WSP8</accession>
<dbReference type="InterPro" id="IPR050706">
    <property type="entry name" value="Cyclic-di-GMP_PDE-like"/>
</dbReference>
<proteinExistence type="predicted"/>
<comment type="caution">
    <text evidence="4">The sequence shown here is derived from an EMBL/GenBank/DDBJ whole genome shotgun (WGS) entry which is preliminary data.</text>
</comment>
<keyword evidence="5" id="KW-1185">Reference proteome</keyword>
<organism evidence="4 5">
    <name type="scientific">Sulfurospirillum tamanense</name>
    <dbReference type="NCBI Taxonomy" id="2813362"/>
    <lineage>
        <taxon>Bacteria</taxon>
        <taxon>Pseudomonadati</taxon>
        <taxon>Campylobacterota</taxon>
        <taxon>Epsilonproteobacteria</taxon>
        <taxon>Campylobacterales</taxon>
        <taxon>Sulfurospirillaceae</taxon>
        <taxon>Sulfurospirillum</taxon>
    </lineage>
</organism>
<dbReference type="InterPro" id="IPR000160">
    <property type="entry name" value="GGDEF_dom"/>
</dbReference>
<sequence length="328" mass="37581">MKLSGNLKPSRMQRNTVSLREKFLGLLTAIIIVFFVRASYANDLENAYAQYTQKVEYYRQVRNKIASIDQEIRALQEGFFYEQGFFVSEETSGSLVGKLHELSLEIAIRSPDAHSLMEFVLKRLPQSINEGLDALQVKKIAAISQYLEQSIVKNESASLKSTQDELEEKKRFFKIFLWISSLVLVLLAILMFMSMYRPISALLKMCRVELDSPSNELGKISSHVEQMADQAKTLENQIFLQSEEMNKRLFYNDLTGLPNRNKLLHDLESDGFLETIVLLNIDEFHFINDSYGDMFGDYVLKALALRIAQSVKDSCVIYKLHADEFAIG</sequence>
<reference evidence="4" key="2">
    <citation type="submission" date="2021-02" db="EMBL/GenBank/DDBJ databases">
        <authorList>
            <person name="Merkel A.Y."/>
        </authorList>
    </citation>
    <scope>NUCLEOTIDE SEQUENCE</scope>
    <source>
        <strain evidence="4">T05b</strain>
    </source>
</reference>
<evidence type="ECO:0000259" key="3">
    <source>
        <dbReference type="PROSITE" id="PS50887"/>
    </source>
</evidence>
<dbReference type="SUPFAM" id="SSF55073">
    <property type="entry name" value="Nucleotide cyclase"/>
    <property type="match status" value="1"/>
</dbReference>
<keyword evidence="2" id="KW-0812">Transmembrane</keyword>
<feature type="non-terminal residue" evidence="4">
    <location>
        <position position="328"/>
    </location>
</feature>
<name>A0ABS2WSP8_9BACT</name>
<feature type="transmembrane region" description="Helical" evidence="2">
    <location>
        <begin position="175"/>
        <end position="196"/>
    </location>
</feature>
<dbReference type="NCBIfam" id="TIGR00254">
    <property type="entry name" value="GGDEF"/>
    <property type="match status" value="1"/>
</dbReference>
<feature type="coiled-coil region" evidence="1">
    <location>
        <begin position="41"/>
        <end position="78"/>
    </location>
</feature>
<dbReference type="EMBL" id="JAFHKK010000016">
    <property type="protein sequence ID" value="MBN2964698.1"/>
    <property type="molecule type" value="Genomic_DNA"/>
</dbReference>
<evidence type="ECO:0000256" key="2">
    <source>
        <dbReference type="SAM" id="Phobius"/>
    </source>
</evidence>
<reference evidence="4" key="1">
    <citation type="submission" date="2021-02" db="EMBL/GenBank/DDBJ databases">
        <title>Sulfurospirillum tamanensis sp. nov.</title>
        <authorList>
            <person name="Frolova A."/>
            <person name="Merkel A."/>
            <person name="Slobodkin A."/>
        </authorList>
    </citation>
    <scope>NUCLEOTIDE SEQUENCE</scope>
    <source>
        <strain evidence="4">T05b</strain>
    </source>
</reference>
<dbReference type="Pfam" id="PF00990">
    <property type="entry name" value="GGDEF"/>
    <property type="match status" value="1"/>
</dbReference>
<dbReference type="Proteomes" id="UP000703590">
    <property type="component" value="Unassembled WGS sequence"/>
</dbReference>
<dbReference type="PANTHER" id="PTHR33121:SF70">
    <property type="entry name" value="SIGNALING PROTEIN YKOW"/>
    <property type="match status" value="1"/>
</dbReference>
<protein>
    <submittedName>
        <fullName evidence="4">Diguanylate cyclase</fullName>
    </submittedName>
</protein>
<keyword evidence="2" id="KW-0472">Membrane</keyword>